<dbReference type="EMBL" id="NFHM01000005">
    <property type="protein sequence ID" value="OUN44735.1"/>
    <property type="molecule type" value="Genomic_DNA"/>
</dbReference>
<sequence>MMNKTHIALCICAGLLVVNTGFLFQISNRQKALEQQMANMQNQVMDSISVNTSSITQRMENILDKQSSLLSSSNFSVQKQDGAIVLLAEATPKAITDGETAEFRVKKADGSVQSQKATLENGVWKTTMETGLFDSGTLSIAISSNGVTRQEELGSVSTAQYSSIDAQSQWGQNNSTLYLLVYPSDSFYEAKDIVKAEANVENANTGECFTVPMSLMDNPDDALEDVHTNEPKAPMPDIENLQRLGFSADFTNKFEEGTDYLITFSVTTTDGTVLSGGESSTSYKKEKTGGSTWLSGGSLTLQP</sequence>
<dbReference type="Proteomes" id="UP000195455">
    <property type="component" value="Unassembled WGS sequence"/>
</dbReference>
<feature type="region of interest" description="Disordered" evidence="1">
    <location>
        <begin position="274"/>
        <end position="303"/>
    </location>
</feature>
<evidence type="ECO:0000313" key="3">
    <source>
        <dbReference type="Proteomes" id="UP000195455"/>
    </source>
</evidence>
<comment type="caution">
    <text evidence="2">The sequence shown here is derived from an EMBL/GenBank/DDBJ whole genome shotgun (WGS) entry which is preliminary data.</text>
</comment>
<name>A0A1Y3U9D9_9FIRM</name>
<gene>
    <name evidence="2" type="ORF">B5G26_05115</name>
</gene>
<accession>A0A1Y3U9D9</accession>
<dbReference type="RefSeq" id="WP_087988934.1">
    <property type="nucleotide sequence ID" value="NZ_NFHM01000005.1"/>
</dbReference>
<evidence type="ECO:0000313" key="2">
    <source>
        <dbReference type="EMBL" id="OUN44735.1"/>
    </source>
</evidence>
<organism evidence="2 3">
    <name type="scientific">Anaerotignum lactatifermentans</name>
    <dbReference type="NCBI Taxonomy" id="160404"/>
    <lineage>
        <taxon>Bacteria</taxon>
        <taxon>Bacillati</taxon>
        <taxon>Bacillota</taxon>
        <taxon>Clostridia</taxon>
        <taxon>Lachnospirales</taxon>
        <taxon>Anaerotignaceae</taxon>
        <taxon>Anaerotignum</taxon>
    </lineage>
</organism>
<feature type="compositionally biased region" description="Low complexity" evidence="1">
    <location>
        <begin position="289"/>
        <end position="303"/>
    </location>
</feature>
<proteinExistence type="predicted"/>
<reference evidence="3" key="1">
    <citation type="submission" date="2017-04" db="EMBL/GenBank/DDBJ databases">
        <title>Function of individual gut microbiota members based on whole genome sequencing of pure cultures obtained from chicken caecum.</title>
        <authorList>
            <person name="Medvecky M."/>
            <person name="Cejkova D."/>
            <person name="Polansky O."/>
            <person name="Karasova D."/>
            <person name="Kubasova T."/>
            <person name="Cizek A."/>
            <person name="Rychlik I."/>
        </authorList>
    </citation>
    <scope>NUCLEOTIDE SEQUENCE [LARGE SCALE GENOMIC DNA]</scope>
    <source>
        <strain evidence="3">An75</strain>
    </source>
</reference>
<protein>
    <submittedName>
        <fullName evidence="2">Uncharacterized protein</fullName>
    </submittedName>
</protein>
<evidence type="ECO:0000256" key="1">
    <source>
        <dbReference type="SAM" id="MobiDB-lite"/>
    </source>
</evidence>
<dbReference type="AlphaFoldDB" id="A0A1Y3U9D9"/>